<organism evidence="2 3">
    <name type="scientific">Trichostrongylus colubriformis</name>
    <name type="common">Black scour worm</name>
    <dbReference type="NCBI Taxonomy" id="6319"/>
    <lineage>
        <taxon>Eukaryota</taxon>
        <taxon>Metazoa</taxon>
        <taxon>Ecdysozoa</taxon>
        <taxon>Nematoda</taxon>
        <taxon>Chromadorea</taxon>
        <taxon>Rhabditida</taxon>
        <taxon>Rhabditina</taxon>
        <taxon>Rhabditomorpha</taxon>
        <taxon>Strongyloidea</taxon>
        <taxon>Trichostrongylidae</taxon>
        <taxon>Trichostrongylus</taxon>
    </lineage>
</organism>
<name>A0AAN8FIQ4_TRICO</name>
<protein>
    <submittedName>
        <fullName evidence="2">Uncharacterized protein</fullName>
    </submittedName>
</protein>
<gene>
    <name evidence="2" type="ORF">GCK32_008410</name>
</gene>
<dbReference type="Proteomes" id="UP001331761">
    <property type="component" value="Unassembled WGS sequence"/>
</dbReference>
<dbReference type="EMBL" id="WIXE01013637">
    <property type="protein sequence ID" value="KAK5974922.1"/>
    <property type="molecule type" value="Genomic_DNA"/>
</dbReference>
<dbReference type="AlphaFoldDB" id="A0AAN8FIQ4"/>
<reference evidence="2 3" key="1">
    <citation type="submission" date="2019-10" db="EMBL/GenBank/DDBJ databases">
        <title>Assembly and Annotation for the nematode Trichostrongylus colubriformis.</title>
        <authorList>
            <person name="Martin J."/>
        </authorList>
    </citation>
    <scope>NUCLEOTIDE SEQUENCE [LARGE SCALE GENOMIC DNA]</scope>
    <source>
        <strain evidence="2">G859</strain>
        <tissue evidence="2">Whole worm</tissue>
    </source>
</reference>
<evidence type="ECO:0000313" key="3">
    <source>
        <dbReference type="Proteomes" id="UP001331761"/>
    </source>
</evidence>
<feature type="coiled-coil region" evidence="1">
    <location>
        <begin position="1"/>
        <end position="140"/>
    </location>
</feature>
<keyword evidence="3" id="KW-1185">Reference proteome</keyword>
<sequence>MQKAESRCEEWKMKHELLKQELENSASSDSSQNIEVDRLTAENERLVLKIHELAADHQLTVADLTAMQENQSQFVDILTKKIEQLKEEKSEWLMERESMVAEIAALKEDAVTQNGVASEKMALEACIENLTKEVADLTMKGNDQKELVNRVTNQLADMVKEKEEIIGQRERYHI</sequence>
<comment type="caution">
    <text evidence="2">The sequence shown here is derived from an EMBL/GenBank/DDBJ whole genome shotgun (WGS) entry which is preliminary data.</text>
</comment>
<proteinExistence type="predicted"/>
<evidence type="ECO:0000256" key="1">
    <source>
        <dbReference type="SAM" id="Coils"/>
    </source>
</evidence>
<accession>A0AAN8FIQ4</accession>
<evidence type="ECO:0000313" key="2">
    <source>
        <dbReference type="EMBL" id="KAK5974922.1"/>
    </source>
</evidence>
<keyword evidence="1" id="KW-0175">Coiled coil</keyword>